<accession>A0A5J9SE73</accession>
<comment type="caution">
    <text evidence="1">The sequence shown here is derived from an EMBL/GenBank/DDBJ whole genome shotgun (WGS) entry which is preliminary data.</text>
</comment>
<evidence type="ECO:0000313" key="2">
    <source>
        <dbReference type="Proteomes" id="UP000324897"/>
    </source>
</evidence>
<dbReference type="Proteomes" id="UP000324897">
    <property type="component" value="Unassembled WGS sequence"/>
</dbReference>
<dbReference type="AlphaFoldDB" id="A0A5J9SE73"/>
<evidence type="ECO:0000313" key="1">
    <source>
        <dbReference type="EMBL" id="TVT97567.1"/>
    </source>
</evidence>
<organism evidence="1 2">
    <name type="scientific">Eragrostis curvula</name>
    <name type="common">weeping love grass</name>
    <dbReference type="NCBI Taxonomy" id="38414"/>
    <lineage>
        <taxon>Eukaryota</taxon>
        <taxon>Viridiplantae</taxon>
        <taxon>Streptophyta</taxon>
        <taxon>Embryophyta</taxon>
        <taxon>Tracheophyta</taxon>
        <taxon>Spermatophyta</taxon>
        <taxon>Magnoliopsida</taxon>
        <taxon>Liliopsida</taxon>
        <taxon>Poales</taxon>
        <taxon>Poaceae</taxon>
        <taxon>PACMAD clade</taxon>
        <taxon>Chloridoideae</taxon>
        <taxon>Eragrostideae</taxon>
        <taxon>Eragrostidinae</taxon>
        <taxon>Eragrostis</taxon>
    </lineage>
</organism>
<dbReference type="Gramene" id="TVT97567">
    <property type="protein sequence ID" value="TVT97567"/>
    <property type="gene ID" value="EJB05_57198"/>
</dbReference>
<reference evidence="1 2" key="1">
    <citation type="journal article" date="2019" name="Sci. Rep.">
        <title>A high-quality genome of Eragrostis curvula grass provides insights into Poaceae evolution and supports new strategies to enhance forage quality.</title>
        <authorList>
            <person name="Carballo J."/>
            <person name="Santos B.A.C.M."/>
            <person name="Zappacosta D."/>
            <person name="Garbus I."/>
            <person name="Selva J.P."/>
            <person name="Gallo C.A."/>
            <person name="Diaz A."/>
            <person name="Albertini E."/>
            <person name="Caccamo M."/>
            <person name="Echenique V."/>
        </authorList>
    </citation>
    <scope>NUCLEOTIDE SEQUENCE [LARGE SCALE GENOMIC DNA]</scope>
    <source>
        <strain evidence="2">cv. Victoria</strain>
        <tissue evidence="1">Leaf</tissue>
    </source>
</reference>
<gene>
    <name evidence="1" type="ORF">EJB05_57198</name>
</gene>
<feature type="non-terminal residue" evidence="1">
    <location>
        <position position="1"/>
    </location>
</feature>
<name>A0A5J9SE73_9POAL</name>
<dbReference type="EMBL" id="RWGY01000984">
    <property type="protein sequence ID" value="TVT97567.1"/>
    <property type="molecule type" value="Genomic_DNA"/>
</dbReference>
<sequence>MTGQFTDLPPATKLLRNKQESVEDRDLRGAGVTDDSTVVLRFESFALAVAKPSDKRWTHIQSRYRITSVLPYAGRIYCSTRMNIFGCSDNGEQRAAAGGVGIVGDLVCFSGLEANLAEAAADTMDATIGW</sequence>
<protein>
    <submittedName>
        <fullName evidence="1">Uncharacterized protein</fullName>
    </submittedName>
</protein>
<keyword evidence="2" id="KW-1185">Reference proteome</keyword>
<proteinExistence type="predicted"/>